<name>A0A6I9W946_9HYME</name>
<evidence type="ECO:0000313" key="8">
    <source>
        <dbReference type="RefSeq" id="XP_025074263.1"/>
    </source>
</evidence>
<evidence type="ECO:0000313" key="7">
    <source>
        <dbReference type="RefSeq" id="XP_011638384.1"/>
    </source>
</evidence>
<proteinExistence type="inferred from homology"/>
<evidence type="ECO:0000313" key="5">
    <source>
        <dbReference type="RefSeq" id="XP_011638382.1"/>
    </source>
</evidence>
<gene>
    <name evidence="5 6 7 8" type="primary">LOC105428034</name>
</gene>
<dbReference type="InterPro" id="IPR000533">
    <property type="entry name" value="Tropomyosin"/>
</dbReference>
<dbReference type="KEGG" id="pbar:105428034"/>
<dbReference type="OrthoDB" id="128924at2759"/>
<dbReference type="RefSeq" id="XP_011638384.1">
    <property type="nucleotide sequence ID" value="XM_011640082.1"/>
</dbReference>
<organism evidence="4 7">
    <name type="scientific">Pogonomyrmex barbatus</name>
    <name type="common">red harvester ant</name>
    <dbReference type="NCBI Taxonomy" id="144034"/>
    <lineage>
        <taxon>Eukaryota</taxon>
        <taxon>Metazoa</taxon>
        <taxon>Ecdysozoa</taxon>
        <taxon>Arthropoda</taxon>
        <taxon>Hexapoda</taxon>
        <taxon>Insecta</taxon>
        <taxon>Pterygota</taxon>
        <taxon>Neoptera</taxon>
        <taxon>Endopterygota</taxon>
        <taxon>Hymenoptera</taxon>
        <taxon>Apocrita</taxon>
        <taxon>Aculeata</taxon>
        <taxon>Formicoidea</taxon>
        <taxon>Formicidae</taxon>
        <taxon>Myrmicinae</taxon>
        <taxon>Pogonomyrmex</taxon>
    </lineage>
</organism>
<dbReference type="RefSeq" id="XP_011638383.1">
    <property type="nucleotide sequence ID" value="XM_011640081.1"/>
</dbReference>
<dbReference type="PRINTS" id="PR00194">
    <property type="entry name" value="TROPOMYOSIN"/>
</dbReference>
<dbReference type="AlphaFoldDB" id="A0A6I9W946"/>
<dbReference type="RefSeq" id="XP_025074263.1">
    <property type="nucleotide sequence ID" value="XM_025218478.1"/>
</dbReference>
<accession>A0A6I9W946</accession>
<dbReference type="PANTHER" id="PTHR19269">
    <property type="entry name" value="TROPOMYOSIN"/>
    <property type="match status" value="1"/>
</dbReference>
<dbReference type="FunFam" id="1.20.5.340:FF:000001">
    <property type="entry name" value="Tropomyosin alpha-1 chain isoform 2"/>
    <property type="match status" value="1"/>
</dbReference>
<keyword evidence="4" id="KW-1185">Reference proteome</keyword>
<dbReference type="Gene3D" id="1.20.5.170">
    <property type="match status" value="2"/>
</dbReference>
<dbReference type="SUPFAM" id="SSF57997">
    <property type="entry name" value="Tropomyosin"/>
    <property type="match status" value="1"/>
</dbReference>
<keyword evidence="2 3" id="KW-0175">Coiled coil</keyword>
<reference evidence="5 6" key="1">
    <citation type="submission" date="2025-04" db="UniProtKB">
        <authorList>
            <consortium name="RefSeq"/>
        </authorList>
    </citation>
    <scope>IDENTIFICATION</scope>
</reference>
<evidence type="ECO:0000256" key="1">
    <source>
        <dbReference type="ARBA" id="ARBA00009036"/>
    </source>
</evidence>
<dbReference type="GeneID" id="105428034"/>
<evidence type="ECO:0000256" key="3">
    <source>
        <dbReference type="SAM" id="Coils"/>
    </source>
</evidence>
<protein>
    <submittedName>
        <fullName evidence="5 6">Tropomyosin-2-like</fullName>
    </submittedName>
</protein>
<feature type="coiled-coil region" evidence="3">
    <location>
        <begin position="141"/>
        <end position="277"/>
    </location>
</feature>
<evidence type="ECO:0000256" key="2">
    <source>
        <dbReference type="ARBA" id="ARBA00023054"/>
    </source>
</evidence>
<feature type="coiled-coil region" evidence="3">
    <location>
        <begin position="1"/>
        <end position="63"/>
    </location>
</feature>
<evidence type="ECO:0000313" key="4">
    <source>
        <dbReference type="Proteomes" id="UP000504615"/>
    </source>
</evidence>
<evidence type="ECO:0000313" key="6">
    <source>
        <dbReference type="RefSeq" id="XP_011638383.1"/>
    </source>
</evidence>
<comment type="similarity">
    <text evidence="1">Belongs to the tropomyosin family.</text>
</comment>
<dbReference type="Gene3D" id="1.20.5.340">
    <property type="match status" value="1"/>
</dbReference>
<dbReference type="FunFam" id="1.20.5.170:FF:000001">
    <property type="entry name" value="Tropomyosin alpha-1 chain isoform 1"/>
    <property type="match status" value="1"/>
</dbReference>
<sequence length="284" mass="32880">MEAIKKKIAALKLEMDAAMEKVEVNETKAKQENIRADRLNDDLSDLQKRLVQLERDYTITKTNLEQSTADLEQCEKSWSRAEQDRTVLTKKVQEIEASLTKKEELRLTATLKLARATELADDAQRMCNVLADRSRLDEERMEKLMSELKDARLIAEDADAKSDEIAKKLQFVEEELEAAEERVKTSEAKIVEREDELFIVQNIVKSLEVSEEKANQRVEDFKVQLKSLKKKLKEAEKRAINAERTVKTLLKEVDMKEDELREEKEKYKAVCDDMDATFAEMTGY</sequence>
<dbReference type="RefSeq" id="XP_011638382.1">
    <property type="nucleotide sequence ID" value="XM_011640080.1"/>
</dbReference>
<dbReference type="Pfam" id="PF00261">
    <property type="entry name" value="Tropomyosin"/>
    <property type="match status" value="1"/>
</dbReference>
<dbReference type="Proteomes" id="UP000504615">
    <property type="component" value="Unplaced"/>
</dbReference>